<evidence type="ECO:0000256" key="5">
    <source>
        <dbReference type="ARBA" id="ARBA00022729"/>
    </source>
</evidence>
<name>E1Z3Z6_CHLVA</name>
<evidence type="ECO:0000313" key="14">
    <source>
        <dbReference type="Proteomes" id="UP000008141"/>
    </source>
</evidence>
<dbReference type="GeneID" id="17358771"/>
<protein>
    <recommendedName>
        <fullName evidence="4">protein disulfide-isomerase</fullName>
        <ecNumber evidence="4">5.3.4.1</ecNumber>
    </recommendedName>
</protein>
<dbReference type="GO" id="GO:0034976">
    <property type="term" value="P:response to endoplasmic reticulum stress"/>
    <property type="evidence" value="ECO:0007669"/>
    <property type="project" value="TreeGrafter"/>
</dbReference>
<dbReference type="PROSITE" id="PS51352">
    <property type="entry name" value="THIOREDOXIN_2"/>
    <property type="match status" value="1"/>
</dbReference>
<keyword evidence="7" id="KW-0256">Endoplasmic reticulum</keyword>
<dbReference type="PIRSF" id="PIRSF000077">
    <property type="entry name" value="Thioredoxin"/>
    <property type="match status" value="1"/>
</dbReference>
<dbReference type="EC" id="5.3.4.1" evidence="4"/>
<feature type="domain" description="Thioredoxin" evidence="12">
    <location>
        <begin position="1"/>
        <end position="111"/>
    </location>
</feature>
<dbReference type="EMBL" id="GL433836">
    <property type="protein sequence ID" value="EFN58966.1"/>
    <property type="molecule type" value="Genomic_DNA"/>
</dbReference>
<evidence type="ECO:0000256" key="9">
    <source>
        <dbReference type="ARBA" id="ARBA00023235"/>
    </source>
</evidence>
<dbReference type="GO" id="GO:0005788">
    <property type="term" value="C:endoplasmic reticulum lumen"/>
    <property type="evidence" value="ECO:0007669"/>
    <property type="project" value="UniProtKB-SubCell"/>
</dbReference>
<dbReference type="GO" id="GO:0015035">
    <property type="term" value="F:protein-disulfide reductase activity"/>
    <property type="evidence" value="ECO:0007669"/>
    <property type="project" value="InterPro"/>
</dbReference>
<accession>E1Z3Z6</accession>
<dbReference type="AlphaFoldDB" id="E1Z3Z6"/>
<dbReference type="Pfam" id="PF00085">
    <property type="entry name" value="Thioredoxin"/>
    <property type="match status" value="1"/>
</dbReference>
<dbReference type="STRING" id="554065.E1Z3Z6"/>
<dbReference type="InParanoid" id="E1Z3Z6"/>
<dbReference type="GO" id="GO:0006457">
    <property type="term" value="P:protein folding"/>
    <property type="evidence" value="ECO:0007669"/>
    <property type="project" value="TreeGrafter"/>
</dbReference>
<organism evidence="14">
    <name type="scientific">Chlorella variabilis</name>
    <name type="common">Green alga</name>
    <dbReference type="NCBI Taxonomy" id="554065"/>
    <lineage>
        <taxon>Eukaryota</taxon>
        <taxon>Viridiplantae</taxon>
        <taxon>Chlorophyta</taxon>
        <taxon>core chlorophytes</taxon>
        <taxon>Trebouxiophyceae</taxon>
        <taxon>Chlorellales</taxon>
        <taxon>Chlorellaceae</taxon>
        <taxon>Chlorella clade</taxon>
        <taxon>Chlorella</taxon>
    </lineage>
</organism>
<keyword evidence="14" id="KW-1185">Reference proteome</keyword>
<dbReference type="eggNOG" id="KOG0190">
    <property type="taxonomic scope" value="Eukaryota"/>
</dbReference>
<dbReference type="InterPro" id="IPR017937">
    <property type="entry name" value="Thioredoxin_CS"/>
</dbReference>
<evidence type="ECO:0000256" key="4">
    <source>
        <dbReference type="ARBA" id="ARBA00012723"/>
    </source>
</evidence>
<evidence type="ECO:0000256" key="6">
    <source>
        <dbReference type="ARBA" id="ARBA00022737"/>
    </source>
</evidence>
<dbReference type="Gene3D" id="3.40.30.10">
    <property type="entry name" value="Glutaredoxin"/>
    <property type="match status" value="1"/>
</dbReference>
<feature type="non-terminal residue" evidence="13">
    <location>
        <position position="113"/>
    </location>
</feature>
<dbReference type="KEGG" id="cvr:CHLNCDRAFT_14696"/>
<feature type="disulfide bond" description="Redox-active" evidence="11">
    <location>
        <begin position="32"/>
        <end position="35"/>
    </location>
</feature>
<comment type="subcellular location">
    <subcellularLocation>
        <location evidence="2">Endoplasmic reticulum lumen</location>
    </subcellularLocation>
</comment>
<dbReference type="OMA" id="FTENRNF"/>
<gene>
    <name evidence="13" type="ORF">CHLNCDRAFT_14696</name>
</gene>
<dbReference type="PANTHER" id="PTHR18929">
    <property type="entry name" value="PROTEIN DISULFIDE ISOMERASE"/>
    <property type="match status" value="1"/>
</dbReference>
<dbReference type="OrthoDB" id="427280at2759"/>
<dbReference type="InterPro" id="IPR013766">
    <property type="entry name" value="Thioredoxin_domain"/>
</dbReference>
<dbReference type="InterPro" id="IPR005746">
    <property type="entry name" value="Thioredoxin"/>
</dbReference>
<keyword evidence="8 11" id="KW-1015">Disulfide bond</keyword>
<dbReference type="FunFam" id="3.40.30.10:FF:000023">
    <property type="entry name" value="Protein disulfide-isomerase"/>
    <property type="match status" value="1"/>
</dbReference>
<comment type="similarity">
    <text evidence="3">Belongs to the protein disulfide isomerase family.</text>
</comment>
<evidence type="ECO:0000256" key="1">
    <source>
        <dbReference type="ARBA" id="ARBA00001182"/>
    </source>
</evidence>
<dbReference type="InterPro" id="IPR005788">
    <property type="entry name" value="PDI_thioredoxin-like_dom"/>
</dbReference>
<reference evidence="13 14" key="1">
    <citation type="journal article" date="2010" name="Plant Cell">
        <title>The Chlorella variabilis NC64A genome reveals adaptation to photosymbiosis, coevolution with viruses, and cryptic sex.</title>
        <authorList>
            <person name="Blanc G."/>
            <person name="Duncan G."/>
            <person name="Agarkova I."/>
            <person name="Borodovsky M."/>
            <person name="Gurnon J."/>
            <person name="Kuo A."/>
            <person name="Lindquist E."/>
            <person name="Lucas S."/>
            <person name="Pangilinan J."/>
            <person name="Polle J."/>
            <person name="Salamov A."/>
            <person name="Terry A."/>
            <person name="Yamada T."/>
            <person name="Dunigan D.D."/>
            <person name="Grigoriev I.V."/>
            <person name="Claverie J.M."/>
            <person name="Van Etten J.L."/>
        </authorList>
    </citation>
    <scope>NUCLEOTIDE SEQUENCE [LARGE SCALE GENOMIC DNA]</scope>
    <source>
        <strain evidence="13 14">NC64A</strain>
    </source>
</reference>
<evidence type="ECO:0000256" key="7">
    <source>
        <dbReference type="ARBA" id="ARBA00022824"/>
    </source>
</evidence>
<dbReference type="NCBIfam" id="TIGR01126">
    <property type="entry name" value="pdi_dom"/>
    <property type="match status" value="1"/>
</dbReference>
<evidence type="ECO:0000259" key="12">
    <source>
        <dbReference type="PROSITE" id="PS51352"/>
    </source>
</evidence>
<dbReference type="Proteomes" id="UP000008141">
    <property type="component" value="Unassembled WGS sequence"/>
</dbReference>
<dbReference type="InterPro" id="IPR036249">
    <property type="entry name" value="Thioredoxin-like_sf"/>
</dbReference>
<dbReference type="CDD" id="cd02961">
    <property type="entry name" value="PDI_a_family"/>
    <property type="match status" value="1"/>
</dbReference>
<evidence type="ECO:0000313" key="13">
    <source>
        <dbReference type="EMBL" id="EFN58966.1"/>
    </source>
</evidence>
<evidence type="ECO:0000256" key="11">
    <source>
        <dbReference type="PIRSR" id="PIRSR000077-4"/>
    </source>
</evidence>
<dbReference type="PRINTS" id="PR00421">
    <property type="entry name" value="THIOREDOXIN"/>
</dbReference>
<evidence type="ECO:0000256" key="8">
    <source>
        <dbReference type="ARBA" id="ARBA00023157"/>
    </source>
</evidence>
<evidence type="ECO:0000256" key="2">
    <source>
        <dbReference type="ARBA" id="ARBA00004319"/>
    </source>
</evidence>
<sequence length="113" mass="12531">DESDVVVLTDKNFEEKLGSAKFALVEFYAPWCGHCKALKPEYAKAATALKEYSSEVILAKLDATEEKTVAGKHEVQGYPTLKWFVDGKEAMDYSGGRTADDIIRWVKKKTGPA</sequence>
<keyword evidence="10 11" id="KW-0676">Redox-active center</keyword>
<evidence type="ECO:0000256" key="3">
    <source>
        <dbReference type="ARBA" id="ARBA00006347"/>
    </source>
</evidence>
<feature type="non-terminal residue" evidence="13">
    <location>
        <position position="1"/>
    </location>
</feature>
<dbReference type="GO" id="GO:0003756">
    <property type="term" value="F:protein disulfide isomerase activity"/>
    <property type="evidence" value="ECO:0007669"/>
    <property type="project" value="UniProtKB-EC"/>
</dbReference>
<keyword evidence="6" id="KW-0677">Repeat</keyword>
<proteinExistence type="inferred from homology"/>
<dbReference type="RefSeq" id="XP_005851068.1">
    <property type="nucleotide sequence ID" value="XM_005851006.1"/>
</dbReference>
<dbReference type="PROSITE" id="PS00194">
    <property type="entry name" value="THIOREDOXIN_1"/>
    <property type="match status" value="1"/>
</dbReference>
<dbReference type="PANTHER" id="PTHR18929:SF246">
    <property type="entry name" value="PROTEIN DISULFIDE ISOMERASE-LIKE 1-4"/>
    <property type="match status" value="1"/>
</dbReference>
<keyword evidence="5" id="KW-0732">Signal</keyword>
<dbReference type="SUPFAM" id="SSF52833">
    <property type="entry name" value="Thioredoxin-like"/>
    <property type="match status" value="1"/>
</dbReference>
<evidence type="ECO:0000256" key="10">
    <source>
        <dbReference type="ARBA" id="ARBA00023284"/>
    </source>
</evidence>
<keyword evidence="9" id="KW-0413">Isomerase</keyword>
<comment type="catalytic activity">
    <reaction evidence="1">
        <text>Catalyzes the rearrangement of -S-S- bonds in proteins.</text>
        <dbReference type="EC" id="5.3.4.1"/>
    </reaction>
</comment>